<gene>
    <name evidence="1" type="ORF">EV421DRAFT_1851095</name>
</gene>
<organism evidence="1 2">
    <name type="scientific">Armillaria borealis</name>
    <dbReference type="NCBI Taxonomy" id="47425"/>
    <lineage>
        <taxon>Eukaryota</taxon>
        <taxon>Fungi</taxon>
        <taxon>Dikarya</taxon>
        <taxon>Basidiomycota</taxon>
        <taxon>Agaricomycotina</taxon>
        <taxon>Agaricomycetes</taxon>
        <taxon>Agaricomycetidae</taxon>
        <taxon>Agaricales</taxon>
        <taxon>Marasmiineae</taxon>
        <taxon>Physalacriaceae</taxon>
        <taxon>Armillaria</taxon>
    </lineage>
</organism>
<dbReference type="AlphaFoldDB" id="A0AA39IWX8"/>
<proteinExistence type="predicted"/>
<sequence length="85" mass="9702">MKKAFWVKRLGIFMHPTCTLYAVRLVSQPLSSSVLSSFVLLEYLSTIHVGHQYTQTDFDASYENDYEAPTAPSLSRYVSWSTGLY</sequence>
<comment type="caution">
    <text evidence="1">The sequence shown here is derived from an EMBL/GenBank/DDBJ whole genome shotgun (WGS) entry which is preliminary data.</text>
</comment>
<name>A0AA39IWX8_9AGAR</name>
<evidence type="ECO:0000313" key="1">
    <source>
        <dbReference type="EMBL" id="KAK0432010.1"/>
    </source>
</evidence>
<dbReference type="EMBL" id="JAUEPT010000102">
    <property type="protein sequence ID" value="KAK0432010.1"/>
    <property type="molecule type" value="Genomic_DNA"/>
</dbReference>
<keyword evidence="2" id="KW-1185">Reference proteome</keyword>
<accession>A0AA39IWX8</accession>
<reference evidence="1" key="1">
    <citation type="submission" date="2023-06" db="EMBL/GenBank/DDBJ databases">
        <authorList>
            <consortium name="Lawrence Berkeley National Laboratory"/>
            <person name="Ahrendt S."/>
            <person name="Sahu N."/>
            <person name="Indic B."/>
            <person name="Wong-Bajracharya J."/>
            <person name="Merenyi Z."/>
            <person name="Ke H.-M."/>
            <person name="Monk M."/>
            <person name="Kocsube S."/>
            <person name="Drula E."/>
            <person name="Lipzen A."/>
            <person name="Balint B."/>
            <person name="Henrissat B."/>
            <person name="Andreopoulos B."/>
            <person name="Martin F.M."/>
            <person name="Harder C.B."/>
            <person name="Rigling D."/>
            <person name="Ford K.L."/>
            <person name="Foster G.D."/>
            <person name="Pangilinan J."/>
            <person name="Papanicolaou A."/>
            <person name="Barry K."/>
            <person name="LaButti K."/>
            <person name="Viragh M."/>
            <person name="Koriabine M."/>
            <person name="Yan M."/>
            <person name="Riley R."/>
            <person name="Champramary S."/>
            <person name="Plett K.L."/>
            <person name="Tsai I.J."/>
            <person name="Slot J."/>
            <person name="Sipos G."/>
            <person name="Plett J."/>
            <person name="Nagy L.G."/>
            <person name="Grigoriev I.V."/>
        </authorList>
    </citation>
    <scope>NUCLEOTIDE SEQUENCE</scope>
    <source>
        <strain evidence="1">FPL87.14</strain>
    </source>
</reference>
<protein>
    <submittedName>
        <fullName evidence="1">Uncharacterized protein</fullName>
    </submittedName>
</protein>
<evidence type="ECO:0000313" key="2">
    <source>
        <dbReference type="Proteomes" id="UP001175226"/>
    </source>
</evidence>
<dbReference type="Proteomes" id="UP001175226">
    <property type="component" value="Unassembled WGS sequence"/>
</dbReference>